<evidence type="ECO:0000256" key="3">
    <source>
        <dbReference type="ARBA" id="ARBA00024446"/>
    </source>
</evidence>
<proteinExistence type="predicted"/>
<dbReference type="InterPro" id="IPR004992">
    <property type="entry name" value="EutN_CcmL"/>
</dbReference>
<sequence>MKICKVVGHVWATKKDPSLEGVKLMIVKPWGGSCGDDEAFVAGDLVGAGIGEKILVITGSSARNAFGNKACSIDSAIVGIIDAMEMEDAAEVR</sequence>
<dbReference type="InterPro" id="IPR036677">
    <property type="entry name" value="EutN_CcmL_sf"/>
</dbReference>
<name>A0A9D1L5N4_9FIRM</name>
<dbReference type="EMBL" id="DVMP01000002">
    <property type="protein sequence ID" value="HIU24876.1"/>
    <property type="molecule type" value="Genomic_DNA"/>
</dbReference>
<comment type="subcellular location">
    <subcellularLocation>
        <location evidence="1">Carboxysome</location>
    </subcellularLocation>
</comment>
<comment type="caution">
    <text evidence="4">The sequence shown here is derived from an EMBL/GenBank/DDBJ whole genome shotgun (WGS) entry which is preliminary data.</text>
</comment>
<protein>
    <submittedName>
        <fullName evidence="4">EutN/CcmL family microcompartment protein</fullName>
    </submittedName>
</protein>
<dbReference type="PROSITE" id="PS51932">
    <property type="entry name" value="BMV"/>
    <property type="match status" value="1"/>
</dbReference>
<evidence type="ECO:0000313" key="5">
    <source>
        <dbReference type="Proteomes" id="UP000824090"/>
    </source>
</evidence>
<dbReference type="Pfam" id="PF03319">
    <property type="entry name" value="EutN_CcmL"/>
    <property type="match status" value="1"/>
</dbReference>
<dbReference type="Gene3D" id="2.40.50.220">
    <property type="entry name" value="EutN/Ccml"/>
    <property type="match status" value="1"/>
</dbReference>
<reference evidence="4" key="2">
    <citation type="journal article" date="2021" name="PeerJ">
        <title>Extensive microbial diversity within the chicken gut microbiome revealed by metagenomics and culture.</title>
        <authorList>
            <person name="Gilroy R."/>
            <person name="Ravi A."/>
            <person name="Getino M."/>
            <person name="Pursley I."/>
            <person name="Horton D.L."/>
            <person name="Alikhan N.F."/>
            <person name="Baker D."/>
            <person name="Gharbi K."/>
            <person name="Hall N."/>
            <person name="Watson M."/>
            <person name="Adriaenssens E.M."/>
            <person name="Foster-Nyarko E."/>
            <person name="Jarju S."/>
            <person name="Secka A."/>
            <person name="Antonio M."/>
            <person name="Oren A."/>
            <person name="Chaudhuri R.R."/>
            <person name="La Ragione R."/>
            <person name="Hildebrand F."/>
            <person name="Pallen M.J."/>
        </authorList>
    </citation>
    <scope>NUCLEOTIDE SEQUENCE</scope>
    <source>
        <strain evidence="4">ChiHcec3-6078</strain>
    </source>
</reference>
<evidence type="ECO:0000256" key="2">
    <source>
        <dbReference type="ARBA" id="ARBA00023669"/>
    </source>
</evidence>
<reference evidence="4" key="1">
    <citation type="submission" date="2020-10" db="EMBL/GenBank/DDBJ databases">
        <authorList>
            <person name="Gilroy R."/>
        </authorList>
    </citation>
    <scope>NUCLEOTIDE SEQUENCE</scope>
    <source>
        <strain evidence="4">ChiHcec3-6078</strain>
    </source>
</reference>
<dbReference type="CDD" id="cd01614">
    <property type="entry name" value="EutN_CcmL"/>
    <property type="match status" value="1"/>
</dbReference>
<evidence type="ECO:0000313" key="4">
    <source>
        <dbReference type="EMBL" id="HIU24876.1"/>
    </source>
</evidence>
<dbReference type="Proteomes" id="UP000824090">
    <property type="component" value="Unassembled WGS sequence"/>
</dbReference>
<evidence type="ECO:0000256" key="1">
    <source>
        <dbReference type="ARBA" id="ARBA00023587"/>
    </source>
</evidence>
<dbReference type="SUPFAM" id="SSF159133">
    <property type="entry name" value="EutN/CcmL-like"/>
    <property type="match status" value="1"/>
</dbReference>
<dbReference type="GO" id="GO:0031470">
    <property type="term" value="C:carboxysome"/>
    <property type="evidence" value="ECO:0007669"/>
    <property type="project" value="UniProtKB-SubCell"/>
</dbReference>
<dbReference type="PANTHER" id="PTHR36539">
    <property type="entry name" value="ETHANOLAMINE UTILIZATION PROTEIN EUTN"/>
    <property type="match status" value="1"/>
</dbReference>
<gene>
    <name evidence="4" type="ORF">IAC50_00065</name>
</gene>
<keyword evidence="2" id="KW-1282">Carboxysome</keyword>
<dbReference type="AlphaFoldDB" id="A0A9D1L5N4"/>
<keyword evidence="3" id="KW-1283">Bacterial microcompartment</keyword>
<organism evidence="4 5">
    <name type="scientific">Candidatus Allocopromorpha excrementigallinarum</name>
    <dbReference type="NCBI Taxonomy" id="2840742"/>
    <lineage>
        <taxon>Bacteria</taxon>
        <taxon>Bacillati</taxon>
        <taxon>Bacillota</taxon>
        <taxon>Clostridia</taxon>
        <taxon>Eubacteriales</taxon>
        <taxon>Eubacteriaceae</taxon>
        <taxon>Eubacteriaceae incertae sedis</taxon>
        <taxon>Candidatus Allocopromorpha</taxon>
    </lineage>
</organism>
<accession>A0A9D1L5N4</accession>